<keyword evidence="3" id="KW-1185">Reference proteome</keyword>
<accession>A0A371GPA4</accession>
<sequence>MATVDTGTNRNATWFLDLGCSNHMCGDKGLIAHSNMNTNRMFILFNESSIISTDEFHSASENKEGSNEAVSSQEQVIQERERRKPTWMRDFVNGEGLSEEEEAKAYMVQDVTSDDPILFKEVVKHEKWRKAMDSEINSIEKNQT</sequence>
<dbReference type="EMBL" id="QJKJ01004889">
    <property type="protein sequence ID" value="RDX92336.1"/>
    <property type="molecule type" value="Genomic_DNA"/>
</dbReference>
<dbReference type="OrthoDB" id="2013098at2759"/>
<feature type="non-terminal residue" evidence="2">
    <location>
        <position position="1"/>
    </location>
</feature>
<dbReference type="Proteomes" id="UP000257109">
    <property type="component" value="Unassembled WGS sequence"/>
</dbReference>
<protein>
    <recommendedName>
        <fullName evidence="4">Copia protein</fullName>
    </recommendedName>
</protein>
<proteinExistence type="predicted"/>
<feature type="compositionally biased region" description="Basic and acidic residues" evidence="1">
    <location>
        <begin position="55"/>
        <end position="66"/>
    </location>
</feature>
<comment type="caution">
    <text evidence="2">The sequence shown here is derived from an EMBL/GenBank/DDBJ whole genome shotgun (WGS) entry which is preliminary data.</text>
</comment>
<name>A0A371GPA4_MUCPR</name>
<evidence type="ECO:0000256" key="1">
    <source>
        <dbReference type="SAM" id="MobiDB-lite"/>
    </source>
</evidence>
<evidence type="ECO:0008006" key="4">
    <source>
        <dbReference type="Google" id="ProtNLM"/>
    </source>
</evidence>
<feature type="region of interest" description="Disordered" evidence="1">
    <location>
        <begin position="55"/>
        <end position="85"/>
    </location>
</feature>
<evidence type="ECO:0000313" key="3">
    <source>
        <dbReference type="Proteomes" id="UP000257109"/>
    </source>
</evidence>
<gene>
    <name evidence="2" type="ORF">CR513_25548</name>
</gene>
<reference evidence="2" key="1">
    <citation type="submission" date="2018-05" db="EMBL/GenBank/DDBJ databases">
        <title>Draft genome of Mucuna pruriens seed.</title>
        <authorList>
            <person name="Nnadi N.E."/>
            <person name="Vos R."/>
            <person name="Hasami M.H."/>
            <person name="Devisetty U.K."/>
            <person name="Aguiy J.C."/>
        </authorList>
    </citation>
    <scope>NUCLEOTIDE SEQUENCE [LARGE SCALE GENOMIC DNA]</scope>
    <source>
        <strain evidence="2">JCA_2017</strain>
    </source>
</reference>
<dbReference type="AlphaFoldDB" id="A0A371GPA4"/>
<organism evidence="2 3">
    <name type="scientific">Mucuna pruriens</name>
    <name type="common">Velvet bean</name>
    <name type="synonym">Dolichos pruriens</name>
    <dbReference type="NCBI Taxonomy" id="157652"/>
    <lineage>
        <taxon>Eukaryota</taxon>
        <taxon>Viridiplantae</taxon>
        <taxon>Streptophyta</taxon>
        <taxon>Embryophyta</taxon>
        <taxon>Tracheophyta</taxon>
        <taxon>Spermatophyta</taxon>
        <taxon>Magnoliopsida</taxon>
        <taxon>eudicotyledons</taxon>
        <taxon>Gunneridae</taxon>
        <taxon>Pentapetalae</taxon>
        <taxon>rosids</taxon>
        <taxon>fabids</taxon>
        <taxon>Fabales</taxon>
        <taxon>Fabaceae</taxon>
        <taxon>Papilionoideae</taxon>
        <taxon>50 kb inversion clade</taxon>
        <taxon>NPAAA clade</taxon>
        <taxon>indigoferoid/millettioid clade</taxon>
        <taxon>Phaseoleae</taxon>
        <taxon>Mucuna</taxon>
    </lineage>
</organism>
<evidence type="ECO:0000313" key="2">
    <source>
        <dbReference type="EMBL" id="RDX92336.1"/>
    </source>
</evidence>